<organism evidence="2 3">
    <name type="scientific">Neptunomonas qingdaonensis</name>
    <dbReference type="NCBI Taxonomy" id="1045558"/>
    <lineage>
        <taxon>Bacteria</taxon>
        <taxon>Pseudomonadati</taxon>
        <taxon>Pseudomonadota</taxon>
        <taxon>Gammaproteobacteria</taxon>
        <taxon>Oceanospirillales</taxon>
        <taxon>Oceanospirillaceae</taxon>
        <taxon>Neptunomonas</taxon>
    </lineage>
</organism>
<dbReference type="CDD" id="cd07043">
    <property type="entry name" value="STAS_anti-anti-sigma_factors"/>
    <property type="match status" value="1"/>
</dbReference>
<dbReference type="PANTHER" id="PTHR33495">
    <property type="entry name" value="ANTI-SIGMA FACTOR ANTAGONIST TM_1081-RELATED-RELATED"/>
    <property type="match status" value="1"/>
</dbReference>
<dbReference type="Gene3D" id="3.30.750.24">
    <property type="entry name" value="STAS domain"/>
    <property type="match status" value="1"/>
</dbReference>
<dbReference type="EMBL" id="FOOU01000012">
    <property type="protein sequence ID" value="SFG73162.1"/>
    <property type="molecule type" value="Genomic_DNA"/>
</dbReference>
<dbReference type="PROSITE" id="PS50801">
    <property type="entry name" value="STAS"/>
    <property type="match status" value="1"/>
</dbReference>
<evidence type="ECO:0000259" key="1">
    <source>
        <dbReference type="PROSITE" id="PS50801"/>
    </source>
</evidence>
<accession>A0A1I2U7P7</accession>
<dbReference type="Pfam" id="PF01740">
    <property type="entry name" value="STAS"/>
    <property type="match status" value="1"/>
</dbReference>
<proteinExistence type="predicted"/>
<dbReference type="STRING" id="1045558.SAMN05216175_11252"/>
<dbReference type="GO" id="GO:0043856">
    <property type="term" value="F:anti-sigma factor antagonist activity"/>
    <property type="evidence" value="ECO:0007669"/>
    <property type="project" value="TreeGrafter"/>
</dbReference>
<dbReference type="SUPFAM" id="SSF52091">
    <property type="entry name" value="SpoIIaa-like"/>
    <property type="match status" value="1"/>
</dbReference>
<dbReference type="Proteomes" id="UP000198623">
    <property type="component" value="Unassembled WGS sequence"/>
</dbReference>
<dbReference type="AlphaFoldDB" id="A0A1I2U7P7"/>
<gene>
    <name evidence="2" type="ORF">SAMN05216175_11252</name>
</gene>
<name>A0A1I2U7P7_9GAMM</name>
<feature type="domain" description="STAS" evidence="1">
    <location>
        <begin position="3"/>
        <end position="102"/>
    </location>
</feature>
<sequence length="102" mass="11405">MPINSAVSSDNKRVMINITDRFDYGLHQSFRNSYQMVNEAGVIYSINLSRATYMDSSALGMVLLLKEHAEKKGGSVIICKPHPAVAKILKIANFDRFVTIEN</sequence>
<dbReference type="InterPro" id="IPR002645">
    <property type="entry name" value="STAS_dom"/>
</dbReference>
<dbReference type="RefSeq" id="WP_090729149.1">
    <property type="nucleotide sequence ID" value="NZ_FOOU01000012.1"/>
</dbReference>
<reference evidence="3" key="1">
    <citation type="submission" date="2016-10" db="EMBL/GenBank/DDBJ databases">
        <authorList>
            <person name="Varghese N."/>
            <person name="Submissions S."/>
        </authorList>
    </citation>
    <scope>NUCLEOTIDE SEQUENCE [LARGE SCALE GENOMIC DNA]</scope>
    <source>
        <strain evidence="3">CGMCC 1.10971</strain>
    </source>
</reference>
<keyword evidence="3" id="KW-1185">Reference proteome</keyword>
<protein>
    <submittedName>
        <fullName evidence="2">Anti-anti-sigma factor</fullName>
    </submittedName>
</protein>
<dbReference type="InterPro" id="IPR036513">
    <property type="entry name" value="STAS_dom_sf"/>
</dbReference>
<dbReference type="PANTHER" id="PTHR33495:SF15">
    <property type="entry name" value="STAS DOMAIN-CONTAINING PROTEIN"/>
    <property type="match status" value="1"/>
</dbReference>
<dbReference type="OrthoDB" id="278639at2"/>
<evidence type="ECO:0000313" key="3">
    <source>
        <dbReference type="Proteomes" id="UP000198623"/>
    </source>
</evidence>
<evidence type="ECO:0000313" key="2">
    <source>
        <dbReference type="EMBL" id="SFG73162.1"/>
    </source>
</evidence>